<dbReference type="Proteomes" id="UP000316882">
    <property type="component" value="Unassembled WGS sequence"/>
</dbReference>
<reference evidence="1 2" key="1">
    <citation type="submission" date="2019-06" db="EMBL/GenBank/DDBJ databases">
        <title>Whole genome shotgun sequence of Brevibacillus parabrevis NBRC 12334.</title>
        <authorList>
            <person name="Hosoyama A."/>
            <person name="Uohara A."/>
            <person name="Ohji S."/>
            <person name="Ichikawa N."/>
        </authorList>
    </citation>
    <scope>NUCLEOTIDE SEQUENCE [LARGE SCALE GENOMIC DNA]</scope>
    <source>
        <strain evidence="1 2">NBRC 12334</strain>
    </source>
</reference>
<sequence>MPIRMNYRFVLTVSLYLNPNLFDTTITVSCMIACLPKTNTNDEIAVAFTTFIRI</sequence>
<name>A0A4Y3PLK1_BREPA</name>
<organism evidence="1 2">
    <name type="scientific">Brevibacillus parabrevis</name>
    <dbReference type="NCBI Taxonomy" id="54914"/>
    <lineage>
        <taxon>Bacteria</taxon>
        <taxon>Bacillati</taxon>
        <taxon>Bacillota</taxon>
        <taxon>Bacilli</taxon>
        <taxon>Bacillales</taxon>
        <taxon>Paenibacillaceae</taxon>
        <taxon>Brevibacillus</taxon>
    </lineage>
</organism>
<dbReference type="EMBL" id="BJMH01000021">
    <property type="protein sequence ID" value="GEB34313.1"/>
    <property type="molecule type" value="Genomic_DNA"/>
</dbReference>
<proteinExistence type="predicted"/>
<protein>
    <submittedName>
        <fullName evidence="1">Uncharacterized protein</fullName>
    </submittedName>
</protein>
<accession>A0A4Y3PLK1</accession>
<evidence type="ECO:0000313" key="2">
    <source>
        <dbReference type="Proteomes" id="UP000316882"/>
    </source>
</evidence>
<gene>
    <name evidence="1" type="ORF">BPA01_38930</name>
</gene>
<keyword evidence="2" id="KW-1185">Reference proteome</keyword>
<dbReference type="AlphaFoldDB" id="A0A4Y3PLK1"/>
<comment type="caution">
    <text evidence="1">The sequence shown here is derived from an EMBL/GenBank/DDBJ whole genome shotgun (WGS) entry which is preliminary data.</text>
</comment>
<evidence type="ECO:0000313" key="1">
    <source>
        <dbReference type="EMBL" id="GEB34313.1"/>
    </source>
</evidence>